<keyword evidence="2" id="KW-1185">Reference proteome</keyword>
<comment type="caution">
    <text evidence="1">The sequence shown here is derived from an EMBL/GenBank/DDBJ whole genome shotgun (WGS) entry which is preliminary data.</text>
</comment>
<reference evidence="1" key="1">
    <citation type="journal article" date="2023" name="G3 (Bethesda)">
        <title>A reference genome for the long-term kleptoplast-retaining sea slug Elysia crispata morphotype clarki.</title>
        <authorList>
            <person name="Eastman K.E."/>
            <person name="Pendleton A.L."/>
            <person name="Shaikh M.A."/>
            <person name="Suttiyut T."/>
            <person name="Ogas R."/>
            <person name="Tomko P."/>
            <person name="Gavelis G."/>
            <person name="Widhalm J.R."/>
            <person name="Wisecaver J.H."/>
        </authorList>
    </citation>
    <scope>NUCLEOTIDE SEQUENCE</scope>
    <source>
        <strain evidence="1">ECLA1</strain>
    </source>
</reference>
<name>A0AAE1DPH0_9GAST</name>
<protein>
    <submittedName>
        <fullName evidence="1">Uncharacterized protein</fullName>
    </submittedName>
</protein>
<evidence type="ECO:0000313" key="1">
    <source>
        <dbReference type="EMBL" id="KAK3777872.1"/>
    </source>
</evidence>
<sequence>MSLLDTVLIAAASWNDATPSTIQNCFKHAGFVRWSSEVGLGHQEGEEQSLPSDEENEVWNLFERFAEVTHVNPAITVQDFISMDETIGTSQEIFCS</sequence>
<accession>A0AAE1DPH0</accession>
<dbReference type="EMBL" id="JAWDGP010003058">
    <property type="protein sequence ID" value="KAK3777872.1"/>
    <property type="molecule type" value="Genomic_DNA"/>
</dbReference>
<dbReference type="AlphaFoldDB" id="A0AAE1DPH0"/>
<evidence type="ECO:0000313" key="2">
    <source>
        <dbReference type="Proteomes" id="UP001283361"/>
    </source>
</evidence>
<organism evidence="1 2">
    <name type="scientific">Elysia crispata</name>
    <name type="common">lettuce slug</name>
    <dbReference type="NCBI Taxonomy" id="231223"/>
    <lineage>
        <taxon>Eukaryota</taxon>
        <taxon>Metazoa</taxon>
        <taxon>Spiralia</taxon>
        <taxon>Lophotrochozoa</taxon>
        <taxon>Mollusca</taxon>
        <taxon>Gastropoda</taxon>
        <taxon>Heterobranchia</taxon>
        <taxon>Euthyneura</taxon>
        <taxon>Panpulmonata</taxon>
        <taxon>Sacoglossa</taxon>
        <taxon>Placobranchoidea</taxon>
        <taxon>Plakobranchidae</taxon>
        <taxon>Elysia</taxon>
    </lineage>
</organism>
<gene>
    <name evidence="1" type="ORF">RRG08_038118</name>
</gene>
<dbReference type="Proteomes" id="UP001283361">
    <property type="component" value="Unassembled WGS sequence"/>
</dbReference>
<proteinExistence type="predicted"/>